<comment type="caution">
    <text evidence="2">The sequence shown here is derived from an EMBL/GenBank/DDBJ whole genome shotgun (WGS) entry which is preliminary data.</text>
</comment>
<dbReference type="EMBL" id="SPQC01000009">
    <property type="protein sequence ID" value="TFU23264.1"/>
    <property type="molecule type" value="Genomic_DNA"/>
</dbReference>
<accession>A0A4Y9F4X1</accession>
<reference evidence="2 3" key="1">
    <citation type="submission" date="2019-03" db="EMBL/GenBank/DDBJ databases">
        <title>Diversity of the mouse oral microbiome.</title>
        <authorList>
            <person name="Joseph S."/>
            <person name="Aduse-Opoku J."/>
            <person name="Curtis M."/>
            <person name="Wade W."/>
            <person name="Hashim A."/>
        </authorList>
    </citation>
    <scope>NUCLEOTIDE SEQUENCE [LARGE SCALE GENOMIC DNA]</scope>
    <source>
        <strain evidence="3">irhom_31</strain>
    </source>
</reference>
<evidence type="ECO:0000256" key="1">
    <source>
        <dbReference type="SAM" id="Phobius"/>
    </source>
</evidence>
<dbReference type="AlphaFoldDB" id="A0A4Y9F4X1"/>
<keyword evidence="1" id="KW-1133">Transmembrane helix</keyword>
<protein>
    <submittedName>
        <fullName evidence="2">Uncharacterized protein</fullName>
    </submittedName>
</protein>
<name>A0A4Y9F4X1_9MICC</name>
<gene>
    <name evidence="2" type="ORF">E4U03_03825</name>
</gene>
<sequence length="121" mass="14049">MSQIYYTVPNHPQQQVPQAPMPAPIQHQYYYQQPMMAPAPRKQNPVAGFFRGVGNVFRWLLLAFHHTAVALSWIYILIPFLGWNRYSRILLGYIGLTFFSVSTILFIYNLLSGNLEIPQTY</sequence>
<evidence type="ECO:0000313" key="3">
    <source>
        <dbReference type="Proteomes" id="UP000297951"/>
    </source>
</evidence>
<keyword evidence="1" id="KW-0472">Membrane</keyword>
<keyword evidence="1" id="KW-0812">Transmembrane</keyword>
<dbReference type="RefSeq" id="WP_135011669.1">
    <property type="nucleotide sequence ID" value="NZ_JADGLK010000009.1"/>
</dbReference>
<proteinExistence type="predicted"/>
<feature type="transmembrane region" description="Helical" evidence="1">
    <location>
        <begin position="56"/>
        <end position="78"/>
    </location>
</feature>
<dbReference type="Proteomes" id="UP000297951">
    <property type="component" value="Unassembled WGS sequence"/>
</dbReference>
<evidence type="ECO:0000313" key="2">
    <source>
        <dbReference type="EMBL" id="TFU23264.1"/>
    </source>
</evidence>
<feature type="transmembrane region" description="Helical" evidence="1">
    <location>
        <begin position="90"/>
        <end position="111"/>
    </location>
</feature>
<organism evidence="2 3">
    <name type="scientific">Rothia nasimurium</name>
    <dbReference type="NCBI Taxonomy" id="85336"/>
    <lineage>
        <taxon>Bacteria</taxon>
        <taxon>Bacillati</taxon>
        <taxon>Actinomycetota</taxon>
        <taxon>Actinomycetes</taxon>
        <taxon>Micrococcales</taxon>
        <taxon>Micrococcaceae</taxon>
        <taxon>Rothia</taxon>
    </lineage>
</organism>